<protein>
    <submittedName>
        <fullName evidence="1">Uncharacterized protein</fullName>
    </submittedName>
</protein>
<dbReference type="EMBL" id="PZQS01000009">
    <property type="protein sequence ID" value="PVD24933.1"/>
    <property type="molecule type" value="Genomic_DNA"/>
</dbReference>
<dbReference type="AlphaFoldDB" id="A0A2T7NUU1"/>
<proteinExistence type="predicted"/>
<comment type="caution">
    <text evidence="1">The sequence shown here is derived from an EMBL/GenBank/DDBJ whole genome shotgun (WGS) entry which is preliminary data.</text>
</comment>
<name>A0A2T7NUU1_POMCA</name>
<evidence type="ECO:0000313" key="2">
    <source>
        <dbReference type="Proteomes" id="UP000245119"/>
    </source>
</evidence>
<keyword evidence="2" id="KW-1185">Reference proteome</keyword>
<organism evidence="1 2">
    <name type="scientific">Pomacea canaliculata</name>
    <name type="common">Golden apple snail</name>
    <dbReference type="NCBI Taxonomy" id="400727"/>
    <lineage>
        <taxon>Eukaryota</taxon>
        <taxon>Metazoa</taxon>
        <taxon>Spiralia</taxon>
        <taxon>Lophotrochozoa</taxon>
        <taxon>Mollusca</taxon>
        <taxon>Gastropoda</taxon>
        <taxon>Caenogastropoda</taxon>
        <taxon>Architaenioglossa</taxon>
        <taxon>Ampullarioidea</taxon>
        <taxon>Ampullariidae</taxon>
        <taxon>Pomacea</taxon>
    </lineage>
</organism>
<accession>A0A2T7NUU1</accession>
<sequence length="169" mass="18737">MQRHPAAQKEQLVWILRDDTCCVSRGQTISENCGQESLPGTAMRSLSMQTKTLVLDSVDSGHQNNRKRQLLCWDDDPRRWNHLSRDSSSKDTWCAEMDTQGEGRSLEMEDDKAKMSIRVSLSCDVSNIETSRGTCLGPCLERGPAARGEPHPTGGCLHAELCSAATFAR</sequence>
<reference evidence="1 2" key="1">
    <citation type="submission" date="2018-04" db="EMBL/GenBank/DDBJ databases">
        <title>The genome of golden apple snail Pomacea canaliculata provides insight into stress tolerance and invasive adaptation.</title>
        <authorList>
            <person name="Liu C."/>
            <person name="Liu B."/>
            <person name="Ren Y."/>
            <person name="Zhang Y."/>
            <person name="Wang H."/>
            <person name="Li S."/>
            <person name="Jiang F."/>
            <person name="Yin L."/>
            <person name="Zhang G."/>
            <person name="Qian W."/>
            <person name="Fan W."/>
        </authorList>
    </citation>
    <scope>NUCLEOTIDE SEQUENCE [LARGE SCALE GENOMIC DNA]</scope>
    <source>
        <strain evidence="1">SZHN2017</strain>
        <tissue evidence="1">Muscle</tissue>
    </source>
</reference>
<gene>
    <name evidence="1" type="ORF">C0Q70_15427</name>
</gene>
<dbReference type="Proteomes" id="UP000245119">
    <property type="component" value="Linkage Group LG9"/>
</dbReference>
<evidence type="ECO:0000313" key="1">
    <source>
        <dbReference type="EMBL" id="PVD24933.1"/>
    </source>
</evidence>